<dbReference type="AlphaFoldDB" id="A0A8B9HQG6"/>
<evidence type="ECO:0000313" key="7">
    <source>
        <dbReference type="Proteomes" id="UP000694621"/>
    </source>
</evidence>
<keyword evidence="3 4" id="KW-0418">Kinase</keyword>
<keyword evidence="5" id="KW-0812">Transmembrane</keyword>
<dbReference type="Pfam" id="PF00406">
    <property type="entry name" value="ADK"/>
    <property type="match status" value="1"/>
</dbReference>
<organism evidence="6 7">
    <name type="scientific">Astyanax mexicanus</name>
    <name type="common">Blind cave fish</name>
    <name type="synonym">Astyanax fasciatus mexicanus</name>
    <dbReference type="NCBI Taxonomy" id="7994"/>
    <lineage>
        <taxon>Eukaryota</taxon>
        <taxon>Metazoa</taxon>
        <taxon>Chordata</taxon>
        <taxon>Craniata</taxon>
        <taxon>Vertebrata</taxon>
        <taxon>Euteleostomi</taxon>
        <taxon>Actinopterygii</taxon>
        <taxon>Neopterygii</taxon>
        <taxon>Teleostei</taxon>
        <taxon>Ostariophysi</taxon>
        <taxon>Characiformes</taxon>
        <taxon>Characoidei</taxon>
        <taxon>Acestrorhamphidae</taxon>
        <taxon>Acestrorhamphinae</taxon>
        <taxon>Astyanax</taxon>
    </lineage>
</organism>
<proteinExistence type="inferred from homology"/>
<evidence type="ECO:0000313" key="6">
    <source>
        <dbReference type="Ensembl" id="ENSAMXP00005015873.1"/>
    </source>
</evidence>
<accession>A0A8B9HQG6</accession>
<dbReference type="SUPFAM" id="SSF52540">
    <property type="entry name" value="P-loop containing nucleoside triphosphate hydrolases"/>
    <property type="match status" value="1"/>
</dbReference>
<name>A0A8B9HQG6_ASTMX</name>
<evidence type="ECO:0000256" key="4">
    <source>
        <dbReference type="RuleBase" id="RU003330"/>
    </source>
</evidence>
<dbReference type="GO" id="GO:0006139">
    <property type="term" value="P:nucleobase-containing compound metabolic process"/>
    <property type="evidence" value="ECO:0007669"/>
    <property type="project" value="InterPro"/>
</dbReference>
<comment type="similarity">
    <text evidence="4">Belongs to the adenylate kinase family.</text>
</comment>
<dbReference type="GO" id="GO:0019205">
    <property type="term" value="F:nucleobase-containing compound kinase activity"/>
    <property type="evidence" value="ECO:0007669"/>
    <property type="project" value="InterPro"/>
</dbReference>
<keyword evidence="1 4" id="KW-0808">Transferase</keyword>
<evidence type="ECO:0008006" key="8">
    <source>
        <dbReference type="Google" id="ProtNLM"/>
    </source>
</evidence>
<reference evidence="6" key="1">
    <citation type="submission" date="2025-08" db="UniProtKB">
        <authorList>
            <consortium name="Ensembl"/>
        </authorList>
    </citation>
    <scope>IDENTIFICATION</scope>
</reference>
<dbReference type="Gene3D" id="3.40.50.300">
    <property type="entry name" value="P-loop containing nucleotide triphosphate hydrolases"/>
    <property type="match status" value="1"/>
</dbReference>
<keyword evidence="5" id="KW-0472">Membrane</keyword>
<dbReference type="Proteomes" id="UP000694621">
    <property type="component" value="Unplaced"/>
</dbReference>
<protein>
    <recommendedName>
        <fullName evidence="8">Nucleoside-diphosphate kinase</fullName>
    </recommendedName>
</protein>
<feature type="transmembrane region" description="Helical" evidence="5">
    <location>
        <begin position="52"/>
        <end position="69"/>
    </location>
</feature>
<dbReference type="GO" id="GO:0005524">
    <property type="term" value="F:ATP binding"/>
    <property type="evidence" value="ECO:0007669"/>
    <property type="project" value="InterPro"/>
</dbReference>
<evidence type="ECO:0000256" key="2">
    <source>
        <dbReference type="ARBA" id="ARBA00022741"/>
    </source>
</evidence>
<dbReference type="PANTHER" id="PTHR23359">
    <property type="entry name" value="NUCLEOTIDE KINASE"/>
    <property type="match status" value="1"/>
</dbReference>
<evidence type="ECO:0000256" key="5">
    <source>
        <dbReference type="SAM" id="Phobius"/>
    </source>
</evidence>
<dbReference type="PRINTS" id="PR00094">
    <property type="entry name" value="ADENYLTKNASE"/>
</dbReference>
<keyword evidence="2" id="KW-0547">Nucleotide-binding</keyword>
<dbReference type="InterPro" id="IPR027417">
    <property type="entry name" value="P-loop_NTPase"/>
</dbReference>
<evidence type="ECO:0000256" key="3">
    <source>
        <dbReference type="ARBA" id="ARBA00022777"/>
    </source>
</evidence>
<keyword evidence="5" id="KW-1133">Transmembrane helix</keyword>
<evidence type="ECO:0000256" key="1">
    <source>
        <dbReference type="ARBA" id="ARBA00022679"/>
    </source>
</evidence>
<dbReference type="Ensembl" id="ENSAMXT00005017520.1">
    <property type="protein sequence ID" value="ENSAMXP00005015873.1"/>
    <property type="gene ID" value="ENSAMXG00005008340.1"/>
</dbReference>
<dbReference type="InterPro" id="IPR000850">
    <property type="entry name" value="Adenylat/UMP-CMP_kin"/>
</dbReference>
<sequence>MGLLRVFRAVIMGPPGSGKGTVSNRITDSFGLKHLSSGDILRANIKAKTGKNLHISFNSIYISLFIIIYQ</sequence>